<evidence type="ECO:0000313" key="2">
    <source>
        <dbReference type="EMBL" id="MBX8632707.1"/>
    </source>
</evidence>
<organism evidence="2 3">
    <name type="scientific">Candidatus Sysuiplasma superficiale</name>
    <dbReference type="NCBI Taxonomy" id="2823368"/>
    <lineage>
        <taxon>Archaea</taxon>
        <taxon>Methanobacteriati</taxon>
        <taxon>Thermoplasmatota</taxon>
        <taxon>Thermoplasmata</taxon>
        <taxon>Candidatus Sysuiplasmatales</taxon>
        <taxon>Candidatus Sysuiplasmataceae</taxon>
        <taxon>Candidatus Sysuiplasma</taxon>
    </lineage>
</organism>
<dbReference type="EMBL" id="JAGVSJ010000055">
    <property type="protein sequence ID" value="MBX8632707.1"/>
    <property type="molecule type" value="Genomic_DNA"/>
</dbReference>
<name>A0A8J7YL85_9ARCH</name>
<reference evidence="2" key="1">
    <citation type="submission" date="2021-04" db="EMBL/GenBank/DDBJ databases">
        <title>Genomic insights into ecological role and evolution of a novel Thermoplasmata order Candidatus Sysuiplasmatales.</title>
        <authorList>
            <person name="Yuan Y."/>
        </authorList>
    </citation>
    <scope>NUCLEOTIDE SEQUENCE</scope>
    <source>
        <strain evidence="2">YP2-bin.285</strain>
    </source>
</reference>
<gene>
    <name evidence="2" type="ORF">J9259_09390</name>
</gene>
<dbReference type="AlphaFoldDB" id="A0A8J7YL85"/>
<feature type="region of interest" description="Disordered" evidence="1">
    <location>
        <begin position="1"/>
        <end position="69"/>
    </location>
</feature>
<sequence>MTRTVKVRPFNRTVDGRREHVKGYTREGRGSAHSDNELPPEEPHEVEVSVHVSPHESTSATGKKEHVKGYSYKREEERFGGESKRLKRKIYEEYRRKGYSPAESERIAGDTVGDVYRRKLKEAGK</sequence>
<dbReference type="Proteomes" id="UP000716004">
    <property type="component" value="Unassembled WGS sequence"/>
</dbReference>
<protein>
    <submittedName>
        <fullName evidence="2">Uncharacterized protein</fullName>
    </submittedName>
</protein>
<comment type="caution">
    <text evidence="2">The sequence shown here is derived from an EMBL/GenBank/DDBJ whole genome shotgun (WGS) entry which is preliminary data.</text>
</comment>
<accession>A0A8J7YL85</accession>
<evidence type="ECO:0000256" key="1">
    <source>
        <dbReference type="SAM" id="MobiDB-lite"/>
    </source>
</evidence>
<feature type="compositionally biased region" description="Basic and acidic residues" evidence="1">
    <location>
        <begin position="14"/>
        <end position="48"/>
    </location>
</feature>
<evidence type="ECO:0000313" key="3">
    <source>
        <dbReference type="Proteomes" id="UP000716004"/>
    </source>
</evidence>
<proteinExistence type="predicted"/>